<reference evidence="3 4" key="1">
    <citation type="submission" date="2014-07" db="EMBL/GenBank/DDBJ databases">
        <title>Genome Sequence of Rhodococcus opacus Strain R7, a Biodegrader of Mono- and Polycyclic Aromatic Hydrocarbons.</title>
        <authorList>
            <person name="Di Gennaro P."/>
            <person name="Zampolli J."/>
            <person name="Presti I."/>
            <person name="Cappelletti M."/>
            <person name="D'Ursi P."/>
            <person name="Orro A."/>
            <person name="Mezzelani A."/>
            <person name="Milanesi L."/>
        </authorList>
    </citation>
    <scope>NUCLEOTIDE SEQUENCE [LARGE SCALE GENOMIC DNA]</scope>
    <source>
        <strain evidence="3 4">R7</strain>
    </source>
</reference>
<evidence type="ECO:0000259" key="2">
    <source>
        <dbReference type="Pfam" id="PF11716"/>
    </source>
</evidence>
<accession>A0A076ETU9</accession>
<dbReference type="InterPro" id="IPR024344">
    <property type="entry name" value="MDMPI_metal-binding"/>
</dbReference>
<sequence length="272" mass="29516">MNALQKEPILDALFEEWDVLDEVLSSLSGDTWFTPTALPGWTVHDVTAHLIGTESLLAGISAPHTSIDVRGLAHVRNEIGAFNEEWVEGLRGCSGPEMLERFRAIVARRRSELTEMTDEAFEAETTTPVGPAPYLRFMRIRVFDCWMHELDLRDALALPGDEGGLRGETAFEEIAGAVAFLVGKRGKAPDGSRITLALTGPLARNIHIAVDGRAAVVDELPSEATTTVTLDSRLFTRLAGGRTTAADHRDEISLSGDAAVGKRIVDNLAFTI</sequence>
<dbReference type="AlphaFoldDB" id="A0A076ETU9"/>
<proteinExistence type="predicted"/>
<evidence type="ECO:0000259" key="1">
    <source>
        <dbReference type="Pfam" id="PF07398"/>
    </source>
</evidence>
<dbReference type="GO" id="GO:0046872">
    <property type="term" value="F:metal ion binding"/>
    <property type="evidence" value="ECO:0007669"/>
    <property type="project" value="InterPro"/>
</dbReference>
<gene>
    <name evidence="3" type="ORF">EP51_34935</name>
</gene>
<dbReference type="EMBL" id="CP008947">
    <property type="protein sequence ID" value="AII09560.1"/>
    <property type="molecule type" value="Genomic_DNA"/>
</dbReference>
<feature type="domain" description="MDMPI C-terminal" evidence="1">
    <location>
        <begin position="169"/>
        <end position="260"/>
    </location>
</feature>
<evidence type="ECO:0000313" key="3">
    <source>
        <dbReference type="EMBL" id="AII09560.1"/>
    </source>
</evidence>
<name>A0A076ETU9_RHOOP</name>
<dbReference type="eggNOG" id="ENOG5032RB5">
    <property type="taxonomic scope" value="Bacteria"/>
</dbReference>
<evidence type="ECO:0000313" key="4">
    <source>
        <dbReference type="Proteomes" id="UP000028488"/>
    </source>
</evidence>
<dbReference type="Proteomes" id="UP000028488">
    <property type="component" value="Chromosome"/>
</dbReference>
<protein>
    <recommendedName>
        <fullName evidence="5">Maleylpyruvate isomerase family mycothiol-dependent enzyme</fullName>
    </recommendedName>
</protein>
<dbReference type="Pfam" id="PF11716">
    <property type="entry name" value="MDMPI_N"/>
    <property type="match status" value="1"/>
</dbReference>
<dbReference type="InterPro" id="IPR010872">
    <property type="entry name" value="MDMPI_C-term_domain"/>
</dbReference>
<dbReference type="SUPFAM" id="SSF109854">
    <property type="entry name" value="DinB/YfiT-like putative metalloenzymes"/>
    <property type="match status" value="1"/>
</dbReference>
<organism evidence="3 4">
    <name type="scientific">Rhodococcus opacus</name>
    <name type="common">Nocardia opaca</name>
    <dbReference type="NCBI Taxonomy" id="37919"/>
    <lineage>
        <taxon>Bacteria</taxon>
        <taxon>Bacillati</taxon>
        <taxon>Actinomycetota</taxon>
        <taxon>Actinomycetes</taxon>
        <taxon>Mycobacteriales</taxon>
        <taxon>Nocardiaceae</taxon>
        <taxon>Rhodococcus</taxon>
    </lineage>
</organism>
<dbReference type="NCBIfam" id="TIGR03083">
    <property type="entry name" value="maleylpyruvate isomerase family mycothiol-dependent enzyme"/>
    <property type="match status" value="1"/>
</dbReference>
<dbReference type="RefSeq" id="WP_037227029.1">
    <property type="nucleotide sequence ID" value="NZ_CP008947.1"/>
</dbReference>
<evidence type="ECO:0008006" key="5">
    <source>
        <dbReference type="Google" id="ProtNLM"/>
    </source>
</evidence>
<dbReference type="Pfam" id="PF07398">
    <property type="entry name" value="MDMPI_C"/>
    <property type="match status" value="1"/>
</dbReference>
<dbReference type="InterPro" id="IPR034660">
    <property type="entry name" value="DinB/YfiT-like"/>
</dbReference>
<dbReference type="InterPro" id="IPR017517">
    <property type="entry name" value="Maleyloyr_isom"/>
</dbReference>
<feature type="domain" description="Mycothiol-dependent maleylpyruvate isomerase metal-binding" evidence="2">
    <location>
        <begin position="15"/>
        <end position="153"/>
    </location>
</feature>
<dbReference type="Gene3D" id="1.20.120.450">
    <property type="entry name" value="dinb family like domain"/>
    <property type="match status" value="1"/>
</dbReference>